<keyword evidence="3 5" id="KW-0687">Ribonucleoprotein</keyword>
<comment type="similarity">
    <text evidence="1 5 6">Belongs to the bacterial ribosomal protein bL35 family.</text>
</comment>
<gene>
    <name evidence="5" type="primary">rpmI</name>
    <name evidence="8" type="ORF">DWY25_05475</name>
</gene>
<evidence type="ECO:0000313" key="9">
    <source>
        <dbReference type="Proteomes" id="UP000284178"/>
    </source>
</evidence>
<dbReference type="RefSeq" id="WP_006059109.1">
    <property type="nucleotide sequence ID" value="NZ_CABJCV010000005.1"/>
</dbReference>
<dbReference type="NCBIfam" id="TIGR00001">
    <property type="entry name" value="rpmI_bact"/>
    <property type="match status" value="1"/>
</dbReference>
<evidence type="ECO:0000256" key="3">
    <source>
        <dbReference type="ARBA" id="ARBA00023274"/>
    </source>
</evidence>
<dbReference type="PANTHER" id="PTHR33343:SF1">
    <property type="entry name" value="LARGE RIBOSOMAL SUBUNIT PROTEIN BL35M"/>
    <property type="match status" value="1"/>
</dbReference>
<evidence type="ECO:0000256" key="1">
    <source>
        <dbReference type="ARBA" id="ARBA00006598"/>
    </source>
</evidence>
<proteinExistence type="inferred from homology"/>
<dbReference type="PRINTS" id="PR00064">
    <property type="entry name" value="RIBOSOMALL35"/>
</dbReference>
<dbReference type="PANTHER" id="PTHR33343">
    <property type="entry name" value="54S RIBOSOMAL PROTEIN BL35M"/>
    <property type="match status" value="1"/>
</dbReference>
<keyword evidence="9" id="KW-1185">Reference proteome</keyword>
<feature type="region of interest" description="Disordered" evidence="7">
    <location>
        <begin position="1"/>
        <end position="25"/>
    </location>
</feature>
<evidence type="ECO:0000313" key="8">
    <source>
        <dbReference type="EMBL" id="RGR75229.1"/>
    </source>
</evidence>
<dbReference type="HAMAP" id="MF_00514">
    <property type="entry name" value="Ribosomal_bL35"/>
    <property type="match status" value="1"/>
</dbReference>
<dbReference type="GO" id="GO:0022625">
    <property type="term" value="C:cytosolic large ribosomal subunit"/>
    <property type="evidence" value="ECO:0007669"/>
    <property type="project" value="TreeGrafter"/>
</dbReference>
<dbReference type="GO" id="GO:0003735">
    <property type="term" value="F:structural constituent of ribosome"/>
    <property type="evidence" value="ECO:0007669"/>
    <property type="project" value="InterPro"/>
</dbReference>
<keyword evidence="2 5" id="KW-0689">Ribosomal protein</keyword>
<comment type="caution">
    <text evidence="8">The sequence shown here is derived from an EMBL/GenBank/DDBJ whole genome shotgun (WGS) entry which is preliminary data.</text>
</comment>
<evidence type="ECO:0000256" key="2">
    <source>
        <dbReference type="ARBA" id="ARBA00022980"/>
    </source>
</evidence>
<dbReference type="InterPro" id="IPR021137">
    <property type="entry name" value="Ribosomal_bL35-like"/>
</dbReference>
<evidence type="ECO:0000256" key="6">
    <source>
        <dbReference type="RuleBase" id="RU000568"/>
    </source>
</evidence>
<accession>A0A412G3Q7</accession>
<evidence type="ECO:0000256" key="4">
    <source>
        <dbReference type="ARBA" id="ARBA00071664"/>
    </source>
</evidence>
<dbReference type="GO" id="GO:0006412">
    <property type="term" value="P:translation"/>
    <property type="evidence" value="ECO:0007669"/>
    <property type="project" value="UniProtKB-UniRule"/>
</dbReference>
<dbReference type="Gene3D" id="4.10.410.60">
    <property type="match status" value="1"/>
</dbReference>
<sequence>MPKMKTKKALAKRVKRTGSGKLKRSHAYISHFAANKTHKQKVQLRKSALVDKTDMKRIKYLIQD</sequence>
<dbReference type="Proteomes" id="UP000284178">
    <property type="component" value="Unassembled WGS sequence"/>
</dbReference>
<protein>
    <recommendedName>
        <fullName evidence="4 5">Large ribosomal subunit protein bL35</fullName>
    </recommendedName>
</protein>
<name>A0A412G3Q7_9FIRM</name>
<dbReference type="InterPro" id="IPR018265">
    <property type="entry name" value="Ribosomal_bL35_CS"/>
</dbReference>
<evidence type="ECO:0000256" key="5">
    <source>
        <dbReference type="HAMAP-Rule" id="MF_00514"/>
    </source>
</evidence>
<dbReference type="SUPFAM" id="SSF143034">
    <property type="entry name" value="L35p-like"/>
    <property type="match status" value="1"/>
</dbReference>
<dbReference type="FunFam" id="4.10.410.60:FF:000001">
    <property type="entry name" value="50S ribosomal protein L35"/>
    <property type="match status" value="1"/>
</dbReference>
<evidence type="ECO:0000256" key="7">
    <source>
        <dbReference type="SAM" id="MobiDB-lite"/>
    </source>
</evidence>
<dbReference type="EMBL" id="QRUP01000005">
    <property type="protein sequence ID" value="RGR75229.1"/>
    <property type="molecule type" value="Genomic_DNA"/>
</dbReference>
<dbReference type="GeneID" id="83014855"/>
<dbReference type="Pfam" id="PF01632">
    <property type="entry name" value="Ribosomal_L35p"/>
    <property type="match status" value="1"/>
</dbReference>
<organism evidence="8 9">
    <name type="scientific">Holdemania filiformis</name>
    <dbReference type="NCBI Taxonomy" id="61171"/>
    <lineage>
        <taxon>Bacteria</taxon>
        <taxon>Bacillati</taxon>
        <taxon>Bacillota</taxon>
        <taxon>Erysipelotrichia</taxon>
        <taxon>Erysipelotrichales</taxon>
        <taxon>Erysipelotrichaceae</taxon>
        <taxon>Holdemania</taxon>
    </lineage>
</organism>
<dbReference type="InterPro" id="IPR037229">
    <property type="entry name" value="Ribosomal_bL35_sf"/>
</dbReference>
<dbReference type="AlphaFoldDB" id="A0A412G3Q7"/>
<dbReference type="InterPro" id="IPR001706">
    <property type="entry name" value="Ribosomal_bL35"/>
</dbReference>
<reference evidence="8 9" key="1">
    <citation type="submission" date="2018-08" db="EMBL/GenBank/DDBJ databases">
        <title>A genome reference for cultivated species of the human gut microbiota.</title>
        <authorList>
            <person name="Zou Y."/>
            <person name="Xue W."/>
            <person name="Luo G."/>
        </authorList>
    </citation>
    <scope>NUCLEOTIDE SEQUENCE [LARGE SCALE GENOMIC DNA]</scope>
    <source>
        <strain evidence="8 9">AF24-29</strain>
    </source>
</reference>
<dbReference type="PROSITE" id="PS00936">
    <property type="entry name" value="RIBOSOMAL_L35"/>
    <property type="match status" value="1"/>
</dbReference>